<accession>A0ABR2X390</accession>
<comment type="caution">
    <text evidence="18">The sequence shown here is derived from an EMBL/GenBank/DDBJ whole genome shotgun (WGS) entry which is preliminary data.</text>
</comment>
<evidence type="ECO:0000259" key="17">
    <source>
        <dbReference type="Pfam" id="PF20750"/>
    </source>
</evidence>
<evidence type="ECO:0000256" key="3">
    <source>
        <dbReference type="ARBA" id="ARBA00004123"/>
    </source>
</evidence>
<keyword evidence="14" id="KW-0472">Membrane</keyword>
<evidence type="ECO:0000313" key="19">
    <source>
        <dbReference type="Proteomes" id="UP001479436"/>
    </source>
</evidence>
<keyword evidence="10" id="KW-0460">Magnesium</keyword>
<dbReference type="EC" id="2.7.7.19" evidence="12"/>
<evidence type="ECO:0000256" key="11">
    <source>
        <dbReference type="ARBA" id="ARBA00023242"/>
    </source>
</evidence>
<keyword evidence="5 12" id="KW-0507">mRNA processing</keyword>
<dbReference type="SUPFAM" id="SSF81301">
    <property type="entry name" value="Nucleotidyltransferase"/>
    <property type="match status" value="1"/>
</dbReference>
<comment type="subcellular location">
    <subcellularLocation>
        <location evidence="3 12">Nucleus</location>
    </subcellularLocation>
</comment>
<keyword evidence="6 12" id="KW-0808">Transferase</keyword>
<dbReference type="PANTHER" id="PTHR10682:SF10">
    <property type="entry name" value="POLYNUCLEOTIDE ADENYLYLTRANSFERASE"/>
    <property type="match status" value="1"/>
</dbReference>
<dbReference type="PIRSF" id="PIRSF018425">
    <property type="entry name" value="PolyA_polymerase"/>
    <property type="match status" value="1"/>
</dbReference>
<keyword evidence="19" id="KW-1185">Reference proteome</keyword>
<evidence type="ECO:0000256" key="13">
    <source>
        <dbReference type="SAM" id="MobiDB-lite"/>
    </source>
</evidence>
<keyword evidence="11 12" id="KW-0539">Nucleus</keyword>
<evidence type="ECO:0000256" key="8">
    <source>
        <dbReference type="ARBA" id="ARBA00022741"/>
    </source>
</evidence>
<dbReference type="Proteomes" id="UP001479436">
    <property type="component" value="Unassembled WGS sequence"/>
</dbReference>
<evidence type="ECO:0000259" key="16">
    <source>
        <dbReference type="Pfam" id="PF04928"/>
    </source>
</evidence>
<evidence type="ECO:0000313" key="18">
    <source>
        <dbReference type="EMBL" id="KAK9768131.1"/>
    </source>
</evidence>
<dbReference type="Pfam" id="PF20750">
    <property type="entry name" value="PAP_NTPase"/>
    <property type="match status" value="1"/>
</dbReference>
<dbReference type="InterPro" id="IPR011068">
    <property type="entry name" value="NuclTrfase_I-like_C"/>
</dbReference>
<dbReference type="Pfam" id="PF04928">
    <property type="entry name" value="PAP_central"/>
    <property type="match status" value="1"/>
</dbReference>
<evidence type="ECO:0000256" key="10">
    <source>
        <dbReference type="ARBA" id="ARBA00022842"/>
    </source>
</evidence>
<sequence>MNDRNHTHTAHLGVTPPISLNAPSQRETEVTETLVQALKDFGLFESEEESKLREIVLGKLDRLVKEFVYETSIKHNLPESIAREAGGKIFTYGSYRLGVHGPGVDIDTLCVLPKHVSREDFFTDMYEKLKKIPEVTELSCVVDAFVPLIKMHFSGIDIDLICSRLGLPSIPDSLELFDNNLLKNLDEKCVRSLNGSRVTDEILRLVPNIQSFRMALRCIKLWAKRRAIYANIMGFLGGVAWAMLVARVCQLYPNANAGGIVSKFFRIMYQWNWPQPVLLKQIEEGPLMVRIWNPKIYLSDKAHRMPIITPAYPSMCATHNVSQSTQMVMTAEFKRAADIVDKIMIGTAQWPELYDKHDFYYRYKWYLQIIASSDSEESQLRWSGAVESKIRQLVMKLENLDSIVLAHPFIKGFEKTFRCRTDGDKHDVAHGVFSAGVEVSEANKNEEIDENTRTLYTSTFYIGLCVEPRPTGQTGPRKLDISWPIQDFTKIVKSIESYDETCMSVAVRHIKSNMLPSDVFEGEERAKLKKREKHSKNKSQANTPDKPNKKLKSGITSKNDADASLSPGALSADNYTLTPASAISSPGTGFRDVTPQPPSAASLTQADLRNAQQQVTPTIVDEPDTSIAPALELESNGDADTDAIIETSVSLDAPPPMSPSPVENVVDLSSSTEGASFFNSDAPKKNDIKLVLKN</sequence>
<keyword evidence="14" id="KW-1133">Transmembrane helix</keyword>
<feature type="region of interest" description="Disordered" evidence="13">
    <location>
        <begin position="1"/>
        <end position="23"/>
    </location>
</feature>
<name>A0ABR2X390_9FUNG</name>
<dbReference type="SUPFAM" id="SSF55003">
    <property type="entry name" value="PAP/Archaeal CCA-adding enzyme, C-terminal domain"/>
    <property type="match status" value="1"/>
</dbReference>
<comment type="cofactor">
    <cofactor evidence="1">
        <name>Mn(2+)</name>
        <dbReference type="ChEBI" id="CHEBI:29035"/>
    </cofactor>
</comment>
<dbReference type="EMBL" id="JASJQH010000033">
    <property type="protein sequence ID" value="KAK9768131.1"/>
    <property type="molecule type" value="Genomic_DNA"/>
</dbReference>
<feature type="transmembrane region" description="Helical" evidence="14">
    <location>
        <begin position="227"/>
        <end position="246"/>
    </location>
</feature>
<dbReference type="Pfam" id="PF04926">
    <property type="entry name" value="PAP_RNA-bind"/>
    <property type="match status" value="1"/>
</dbReference>
<comment type="cofactor">
    <cofactor evidence="2">
        <name>Mg(2+)</name>
        <dbReference type="ChEBI" id="CHEBI:18420"/>
    </cofactor>
</comment>
<keyword evidence="9 12" id="KW-0067">ATP-binding</keyword>
<comment type="catalytic activity">
    <reaction evidence="12">
        <text>RNA(n) + ATP = RNA(n)-3'-adenine ribonucleotide + diphosphate</text>
        <dbReference type="Rhea" id="RHEA:11332"/>
        <dbReference type="Rhea" id="RHEA-COMP:14527"/>
        <dbReference type="Rhea" id="RHEA-COMP:17347"/>
        <dbReference type="ChEBI" id="CHEBI:30616"/>
        <dbReference type="ChEBI" id="CHEBI:33019"/>
        <dbReference type="ChEBI" id="CHEBI:140395"/>
        <dbReference type="ChEBI" id="CHEBI:173115"/>
        <dbReference type="EC" id="2.7.7.19"/>
    </reaction>
</comment>
<protein>
    <recommendedName>
        <fullName evidence="12">Poly(A) polymerase</fullName>
        <ecNumber evidence="12">2.7.7.19</ecNumber>
    </recommendedName>
</protein>
<comment type="function">
    <text evidence="12">Polymerase that creates the 3'-poly(A) tail of mRNA's.</text>
</comment>
<feature type="domain" description="Poly(A) polymerase RNA-binding" evidence="15">
    <location>
        <begin position="358"/>
        <end position="526"/>
    </location>
</feature>
<feature type="compositionally biased region" description="Basic residues" evidence="13">
    <location>
        <begin position="527"/>
        <end position="537"/>
    </location>
</feature>
<evidence type="ECO:0000256" key="12">
    <source>
        <dbReference type="PIRNR" id="PIRNR018425"/>
    </source>
</evidence>
<evidence type="ECO:0000259" key="15">
    <source>
        <dbReference type="Pfam" id="PF04926"/>
    </source>
</evidence>
<organism evidence="18 19">
    <name type="scientific">Basidiobolus ranarum</name>
    <dbReference type="NCBI Taxonomy" id="34480"/>
    <lineage>
        <taxon>Eukaryota</taxon>
        <taxon>Fungi</taxon>
        <taxon>Fungi incertae sedis</taxon>
        <taxon>Zoopagomycota</taxon>
        <taxon>Entomophthoromycotina</taxon>
        <taxon>Basidiobolomycetes</taxon>
        <taxon>Basidiobolales</taxon>
        <taxon>Basidiobolaceae</taxon>
        <taxon>Basidiobolus</taxon>
    </lineage>
</organism>
<feature type="domain" description="Poly(A) polymerase nucleotidyltransferase" evidence="17">
    <location>
        <begin position="13"/>
        <end position="206"/>
    </location>
</feature>
<evidence type="ECO:0000256" key="9">
    <source>
        <dbReference type="ARBA" id="ARBA00022840"/>
    </source>
</evidence>
<dbReference type="InterPro" id="IPR007012">
    <property type="entry name" value="PolA_pol_cen_dom"/>
</dbReference>
<dbReference type="Gene3D" id="1.10.1410.10">
    <property type="match status" value="1"/>
</dbReference>
<evidence type="ECO:0000256" key="14">
    <source>
        <dbReference type="SAM" id="Phobius"/>
    </source>
</evidence>
<dbReference type="CDD" id="cd05402">
    <property type="entry name" value="NT_PAP_TUTase"/>
    <property type="match status" value="1"/>
</dbReference>
<dbReference type="InterPro" id="IPR007010">
    <property type="entry name" value="PolA_pol_RNA-bd_dom"/>
</dbReference>
<comment type="similarity">
    <text evidence="4 12">Belongs to the poly(A) polymerase family.</text>
</comment>
<dbReference type="InterPro" id="IPR043519">
    <property type="entry name" value="NT_sf"/>
</dbReference>
<gene>
    <name evidence="18" type="primary">PAP1_1</name>
    <name evidence="18" type="ORF">K7432_001481</name>
</gene>
<dbReference type="GO" id="GO:1990817">
    <property type="term" value="F:poly(A) RNA polymerase activity"/>
    <property type="evidence" value="ECO:0007669"/>
    <property type="project" value="UniProtKB-EC"/>
</dbReference>
<evidence type="ECO:0000256" key="5">
    <source>
        <dbReference type="ARBA" id="ARBA00022664"/>
    </source>
</evidence>
<dbReference type="Gene3D" id="3.30.70.590">
    <property type="entry name" value="Poly(A) polymerase predicted RNA binding domain"/>
    <property type="match status" value="1"/>
</dbReference>
<keyword evidence="18" id="KW-0548">Nucleotidyltransferase</keyword>
<dbReference type="Gene3D" id="3.30.460.10">
    <property type="entry name" value="Beta Polymerase, domain 2"/>
    <property type="match status" value="1"/>
</dbReference>
<evidence type="ECO:0000256" key="7">
    <source>
        <dbReference type="ARBA" id="ARBA00022723"/>
    </source>
</evidence>
<keyword evidence="8 12" id="KW-0547">Nucleotide-binding</keyword>
<evidence type="ECO:0000256" key="4">
    <source>
        <dbReference type="ARBA" id="ARBA00010912"/>
    </source>
</evidence>
<dbReference type="SUPFAM" id="SSF81631">
    <property type="entry name" value="PAP/OAS1 substrate-binding domain"/>
    <property type="match status" value="1"/>
</dbReference>
<evidence type="ECO:0000256" key="1">
    <source>
        <dbReference type="ARBA" id="ARBA00001936"/>
    </source>
</evidence>
<evidence type="ECO:0000256" key="2">
    <source>
        <dbReference type="ARBA" id="ARBA00001946"/>
    </source>
</evidence>
<dbReference type="PANTHER" id="PTHR10682">
    <property type="entry name" value="POLY A POLYMERASE"/>
    <property type="match status" value="1"/>
</dbReference>
<feature type="region of interest" description="Disordered" evidence="13">
    <location>
        <begin position="524"/>
        <end position="603"/>
    </location>
</feature>
<keyword evidence="14" id="KW-0812">Transmembrane</keyword>
<evidence type="ECO:0000256" key="6">
    <source>
        <dbReference type="ARBA" id="ARBA00022679"/>
    </source>
</evidence>
<proteinExistence type="inferred from homology"/>
<feature type="domain" description="Poly(A) polymerase central" evidence="16">
    <location>
        <begin position="211"/>
        <end position="356"/>
    </location>
</feature>
<reference evidence="18 19" key="1">
    <citation type="submission" date="2023-04" db="EMBL/GenBank/DDBJ databases">
        <title>Genome of Basidiobolus ranarum AG-B5.</title>
        <authorList>
            <person name="Stajich J.E."/>
            <person name="Carter-House D."/>
            <person name="Gryganskyi A."/>
        </authorList>
    </citation>
    <scope>NUCLEOTIDE SEQUENCE [LARGE SCALE GENOMIC DNA]</scope>
    <source>
        <strain evidence="18 19">AG-B5</strain>
    </source>
</reference>
<dbReference type="InterPro" id="IPR048840">
    <property type="entry name" value="PolA_pol_NTPase"/>
</dbReference>
<keyword evidence="7" id="KW-0479">Metal-binding</keyword>
<feature type="compositionally biased region" description="Polar residues" evidence="13">
    <location>
        <begin position="573"/>
        <end position="587"/>
    </location>
</feature>
<dbReference type="InterPro" id="IPR014492">
    <property type="entry name" value="PolyA_polymerase"/>
</dbReference>